<feature type="transmembrane region" description="Helical" evidence="8">
    <location>
        <begin position="526"/>
        <end position="546"/>
    </location>
</feature>
<keyword evidence="10" id="KW-1185">Reference proteome</keyword>
<evidence type="ECO:0000256" key="5">
    <source>
        <dbReference type="ARBA" id="ARBA00022692"/>
    </source>
</evidence>
<keyword evidence="6 8" id="KW-1133">Transmembrane helix</keyword>
<feature type="transmembrane region" description="Helical" evidence="8">
    <location>
        <begin position="463"/>
        <end position="491"/>
    </location>
</feature>
<evidence type="ECO:0000256" key="2">
    <source>
        <dbReference type="ARBA" id="ARBA00022448"/>
    </source>
</evidence>
<evidence type="ECO:0000256" key="1">
    <source>
        <dbReference type="ARBA" id="ARBA00004429"/>
    </source>
</evidence>
<evidence type="ECO:0000313" key="9">
    <source>
        <dbReference type="EMBL" id="MDC8013647.1"/>
    </source>
</evidence>
<evidence type="ECO:0000256" key="8">
    <source>
        <dbReference type="SAM" id="Phobius"/>
    </source>
</evidence>
<dbReference type="GO" id="GO:0005886">
    <property type="term" value="C:plasma membrane"/>
    <property type="evidence" value="ECO:0007669"/>
    <property type="project" value="UniProtKB-SubCell"/>
</dbReference>
<dbReference type="SUPFAM" id="SSF82866">
    <property type="entry name" value="Multidrug efflux transporter AcrB transmembrane domain"/>
    <property type="match status" value="2"/>
</dbReference>
<feature type="transmembrane region" description="Helical" evidence="8">
    <location>
        <begin position="884"/>
        <end position="904"/>
    </location>
</feature>
<protein>
    <submittedName>
        <fullName evidence="9">Efflux RND transporter permease subunit</fullName>
    </submittedName>
</protein>
<dbReference type="PANTHER" id="PTHR32063">
    <property type="match status" value="1"/>
</dbReference>
<reference evidence="9" key="1">
    <citation type="submission" date="2023-02" db="EMBL/GenBank/DDBJ databases">
        <title>Tahibacter soli sp. nov. isolated from soil.</title>
        <authorList>
            <person name="Baek J.H."/>
            <person name="Lee J.K."/>
            <person name="Choi D.G."/>
            <person name="Jeon C.O."/>
        </authorList>
    </citation>
    <scope>NUCLEOTIDE SEQUENCE</scope>
    <source>
        <strain evidence="9">BL</strain>
    </source>
</reference>
<dbReference type="SUPFAM" id="SSF82693">
    <property type="entry name" value="Multidrug efflux transporter AcrB pore domain, PN1, PN2, PC1 and PC2 subdomains"/>
    <property type="match status" value="3"/>
</dbReference>
<dbReference type="Gene3D" id="3.30.70.1440">
    <property type="entry name" value="Multidrug efflux transporter AcrB pore domain"/>
    <property type="match status" value="1"/>
</dbReference>
<dbReference type="Gene3D" id="3.30.70.1430">
    <property type="entry name" value="Multidrug efflux transporter AcrB pore domain"/>
    <property type="match status" value="2"/>
</dbReference>
<feature type="transmembrane region" description="Helical" evidence="8">
    <location>
        <begin position="431"/>
        <end position="451"/>
    </location>
</feature>
<dbReference type="RefSeq" id="WP_263542341.1">
    <property type="nucleotide sequence ID" value="NZ_JAOVZO020000018.1"/>
</dbReference>
<keyword evidence="3" id="KW-1003">Cell membrane</keyword>
<keyword evidence="4" id="KW-0997">Cell inner membrane</keyword>
<evidence type="ECO:0000256" key="7">
    <source>
        <dbReference type="ARBA" id="ARBA00023136"/>
    </source>
</evidence>
<dbReference type="AlphaFoldDB" id="A0A9X4BJX8"/>
<dbReference type="Gene3D" id="3.30.70.1320">
    <property type="entry name" value="Multidrug efflux transporter AcrB pore domain like"/>
    <property type="match status" value="1"/>
</dbReference>
<feature type="transmembrane region" description="Helical" evidence="8">
    <location>
        <begin position="956"/>
        <end position="975"/>
    </location>
</feature>
<dbReference type="InterPro" id="IPR027463">
    <property type="entry name" value="AcrB_DN_DC_subdom"/>
</dbReference>
<feature type="transmembrane region" description="Helical" evidence="8">
    <location>
        <begin position="334"/>
        <end position="353"/>
    </location>
</feature>
<evidence type="ECO:0000313" key="10">
    <source>
        <dbReference type="Proteomes" id="UP001139971"/>
    </source>
</evidence>
<comment type="subcellular location">
    <subcellularLocation>
        <location evidence="1">Cell inner membrane</location>
        <topology evidence="1">Multi-pass membrane protein</topology>
    </subcellularLocation>
</comment>
<organism evidence="9 10">
    <name type="scientific">Tahibacter soli</name>
    <dbReference type="NCBI Taxonomy" id="2983605"/>
    <lineage>
        <taxon>Bacteria</taxon>
        <taxon>Pseudomonadati</taxon>
        <taxon>Pseudomonadota</taxon>
        <taxon>Gammaproteobacteria</taxon>
        <taxon>Lysobacterales</taxon>
        <taxon>Rhodanobacteraceae</taxon>
        <taxon>Tahibacter</taxon>
    </lineage>
</organism>
<dbReference type="Gene3D" id="3.30.2090.10">
    <property type="entry name" value="Multidrug efflux transporter AcrB TolC docking domain, DN and DC subdomains"/>
    <property type="match status" value="2"/>
</dbReference>
<sequence length="1043" mass="113672">MLLSDISVKRPVFATVISLLLCVLGLVAFTNLPLRELPDIDTPIVSVQTTYRGADAAVVESRLTKPLEDAVSGIEGIRTIASSSRTGQSQISIEFGLSRDIESAANDVRDAVSRVVGRLPEESDPPQIFKVDSNGDVIIWFNLASSRMNLRELTDYAERYVVDRLSAVDGVANVIVGGEQRYAMRLWIDREALAARGLTLADVEDALTRENVELPAGAINSTTRDFTVRVMRGYSKPEDFERLVIKKGDDGHQVRVGEVARVELGSEEPRNDYRGNGQLQLGLGVVKTSTANELEVVRGAKAAVERVKETLPEGTQIFVSYDATVFVDTALSEVYKTLIEAVLLVLVVIWLFLGSVRAALIPAVTVPVCVITAFAALYMFGFSINLLTLLALVLAIGLVVDDAIVVLENCQRRVDMGEPRLVASYRGARQVGFAVIATTGVLVAVFLPIGFMGGYLGRLFRELSVAIAAAVAISGLVALTLTPMMCSKLLVSHERTRGLTRWLDDRFQQFQRLYSGVLDRAIGHPWVTVLVMIGAIGAIAALMRVLPTELAPNEDRGVFVVSATGPEGASFDWTVGKVREMEKRLMKLVDEGIVHRVNTRVPQGRGGSTTQTFNVGQAVVLLAPWDQRSITSQELVDRIRKDFSDITGVRISPSMRQGLSRGGGQPLQFVLQGPDYAELAQWRDKLLKRMEENPQLFAVDSDYKETQPQIRVDIDKTRAADLGVSTQEIGRTLESFFGGRRVTTFTVDGEEYEVMVQADIEGRRQPNDLTNLYVRSATTQQLIPLANLVTLSDMAAPASLNRFNRLRSITLSAGIAPGYSLGAGLAYVQQIAREELPAQAQSDLNGDSRDLRETGSTVMFTFAMALMIVFLVLAAQFESFVHPFVIMLTVPLAVLGALLGLWLFGSTLNLYSQIGIIMLIGLAAKNGILIVEFANQLRDQGRSIDEAIRESAAVRLRPIVMTSIATVVGALPLMLADGAGSSSRRTIGVVVVFGVMLSTFLSLFVVPAIYRVLARYTRSPEAVSHELAEQDRSHADADGTQAI</sequence>
<evidence type="ECO:0000256" key="6">
    <source>
        <dbReference type="ARBA" id="ARBA00022989"/>
    </source>
</evidence>
<dbReference type="PRINTS" id="PR00702">
    <property type="entry name" value="ACRIFLAVINRP"/>
</dbReference>
<gene>
    <name evidence="9" type="ORF">OD750_013980</name>
</gene>
<evidence type="ECO:0000256" key="3">
    <source>
        <dbReference type="ARBA" id="ARBA00022475"/>
    </source>
</evidence>
<dbReference type="SUPFAM" id="SSF82714">
    <property type="entry name" value="Multidrug efflux transporter AcrB TolC docking domain, DN and DC subdomains"/>
    <property type="match status" value="2"/>
</dbReference>
<dbReference type="Pfam" id="PF00873">
    <property type="entry name" value="ACR_tran"/>
    <property type="match status" value="1"/>
</dbReference>
<evidence type="ECO:0000256" key="4">
    <source>
        <dbReference type="ARBA" id="ARBA00022519"/>
    </source>
</evidence>
<name>A0A9X4BJX8_9GAMM</name>
<keyword evidence="5 8" id="KW-0812">Transmembrane</keyword>
<dbReference type="Gene3D" id="1.20.1640.10">
    <property type="entry name" value="Multidrug efflux transporter AcrB transmembrane domain"/>
    <property type="match status" value="2"/>
</dbReference>
<comment type="caution">
    <text evidence="9">The sequence shown here is derived from an EMBL/GenBank/DDBJ whole genome shotgun (WGS) entry which is preliminary data.</text>
</comment>
<dbReference type="EMBL" id="JAOVZO020000018">
    <property type="protein sequence ID" value="MDC8013647.1"/>
    <property type="molecule type" value="Genomic_DNA"/>
</dbReference>
<dbReference type="GO" id="GO:0042910">
    <property type="term" value="F:xenobiotic transmembrane transporter activity"/>
    <property type="evidence" value="ECO:0007669"/>
    <property type="project" value="TreeGrafter"/>
</dbReference>
<dbReference type="InterPro" id="IPR001036">
    <property type="entry name" value="Acrflvin-R"/>
</dbReference>
<dbReference type="FunFam" id="1.20.1640.10:FF:000001">
    <property type="entry name" value="Efflux pump membrane transporter"/>
    <property type="match status" value="1"/>
</dbReference>
<feature type="transmembrane region" description="Helical" evidence="8">
    <location>
        <begin position="987"/>
        <end position="1010"/>
    </location>
</feature>
<feature type="transmembrane region" description="Helical" evidence="8">
    <location>
        <begin position="910"/>
        <end position="935"/>
    </location>
</feature>
<keyword evidence="7 8" id="KW-0472">Membrane</keyword>
<keyword evidence="2" id="KW-0813">Transport</keyword>
<proteinExistence type="predicted"/>
<feature type="transmembrane region" description="Helical" evidence="8">
    <location>
        <begin position="12"/>
        <end position="34"/>
    </location>
</feature>
<dbReference type="PANTHER" id="PTHR32063:SF14">
    <property type="entry name" value="BLL4319 PROTEIN"/>
    <property type="match status" value="1"/>
</dbReference>
<dbReference type="Proteomes" id="UP001139971">
    <property type="component" value="Unassembled WGS sequence"/>
</dbReference>
<accession>A0A9X4BJX8</accession>
<feature type="transmembrane region" description="Helical" evidence="8">
    <location>
        <begin position="858"/>
        <end position="877"/>
    </location>
</feature>